<sequence>MRHLFRMYPPHAINCPIYISVKYTKDRESQMPSADGVEAEHDSDSDFYNTAQGFVILSTRHAKHGTGTGTVPDSAEDAKEAIRKASAQIDCLKDVQGKAEVAVTHTAAPVIANTYAFVGNNYVAYDPKGKRPATDDGPSNVKKRNISFPSASGGLPNQAAKGRNTVKADMGKQEAKAYTEERGKSNDPARLLENCGNKMERNLPMDSGACL</sequence>
<organism evidence="2 3">
    <name type="scientific">Ceratodon purpureus</name>
    <name type="common">Fire moss</name>
    <name type="synonym">Dicranum purpureum</name>
    <dbReference type="NCBI Taxonomy" id="3225"/>
    <lineage>
        <taxon>Eukaryota</taxon>
        <taxon>Viridiplantae</taxon>
        <taxon>Streptophyta</taxon>
        <taxon>Embryophyta</taxon>
        <taxon>Bryophyta</taxon>
        <taxon>Bryophytina</taxon>
        <taxon>Bryopsida</taxon>
        <taxon>Dicranidae</taxon>
        <taxon>Pseudoditrichales</taxon>
        <taxon>Ditrichaceae</taxon>
        <taxon>Ceratodon</taxon>
    </lineage>
</organism>
<dbReference type="EMBL" id="CM026426">
    <property type="protein sequence ID" value="KAG0573486.1"/>
    <property type="molecule type" value="Genomic_DNA"/>
</dbReference>
<dbReference type="Proteomes" id="UP000822688">
    <property type="component" value="Chromosome V"/>
</dbReference>
<comment type="caution">
    <text evidence="2">The sequence shown here is derived from an EMBL/GenBank/DDBJ whole genome shotgun (WGS) entry which is preliminary data.</text>
</comment>
<evidence type="ECO:0000256" key="1">
    <source>
        <dbReference type="SAM" id="MobiDB-lite"/>
    </source>
</evidence>
<keyword evidence="3" id="KW-1185">Reference proteome</keyword>
<protein>
    <submittedName>
        <fullName evidence="2">Uncharacterized protein</fullName>
    </submittedName>
</protein>
<reference evidence="2" key="1">
    <citation type="submission" date="2020-06" db="EMBL/GenBank/DDBJ databases">
        <title>WGS assembly of Ceratodon purpureus strain R40.</title>
        <authorList>
            <person name="Carey S.B."/>
            <person name="Jenkins J."/>
            <person name="Shu S."/>
            <person name="Lovell J.T."/>
            <person name="Sreedasyam A."/>
            <person name="Maumus F."/>
            <person name="Tiley G.P."/>
            <person name="Fernandez-Pozo N."/>
            <person name="Barry K."/>
            <person name="Chen C."/>
            <person name="Wang M."/>
            <person name="Lipzen A."/>
            <person name="Daum C."/>
            <person name="Saski C.A."/>
            <person name="Payton A.C."/>
            <person name="Mcbreen J.C."/>
            <person name="Conrad R.E."/>
            <person name="Kollar L.M."/>
            <person name="Olsson S."/>
            <person name="Huttunen S."/>
            <person name="Landis J.B."/>
            <person name="Wickett N.J."/>
            <person name="Johnson M.G."/>
            <person name="Rensing S.A."/>
            <person name="Grimwood J."/>
            <person name="Schmutz J."/>
            <person name="Mcdaniel S.F."/>
        </authorList>
    </citation>
    <scope>NUCLEOTIDE SEQUENCE</scope>
    <source>
        <strain evidence="2">R40</strain>
    </source>
</reference>
<feature type="region of interest" description="Disordered" evidence="1">
    <location>
        <begin position="129"/>
        <end position="190"/>
    </location>
</feature>
<proteinExistence type="predicted"/>
<evidence type="ECO:0000313" key="3">
    <source>
        <dbReference type="Proteomes" id="UP000822688"/>
    </source>
</evidence>
<gene>
    <name evidence="2" type="ORF">KC19_VG182800</name>
</gene>
<name>A0A8T0HRL6_CERPU</name>
<feature type="compositionally biased region" description="Basic and acidic residues" evidence="1">
    <location>
        <begin position="169"/>
        <end position="187"/>
    </location>
</feature>
<evidence type="ECO:0000313" key="2">
    <source>
        <dbReference type="EMBL" id="KAG0573486.1"/>
    </source>
</evidence>
<dbReference type="AlphaFoldDB" id="A0A8T0HRL6"/>
<accession>A0A8T0HRL6</accession>